<dbReference type="GeneID" id="40233674"/>
<dbReference type="Gene3D" id="3.40.50.150">
    <property type="entry name" value="Vaccinia Virus protein VP39"/>
    <property type="match status" value="1"/>
</dbReference>
<keyword evidence="1" id="KW-0808">Transferase</keyword>
<evidence type="ECO:0000313" key="2">
    <source>
        <dbReference type="Proteomes" id="UP000008414"/>
    </source>
</evidence>
<name>G1D3Q2_9CAUD</name>
<dbReference type="EMBL" id="JF937101">
    <property type="protein sequence ID" value="AEK09402.1"/>
    <property type="molecule type" value="Genomic_DNA"/>
</dbReference>
<dbReference type="RefSeq" id="YP_009636928.1">
    <property type="nucleotide sequence ID" value="NC_042322.1"/>
</dbReference>
<dbReference type="InterPro" id="IPR029063">
    <property type="entry name" value="SAM-dependent_MTases_sf"/>
</dbReference>
<evidence type="ECO:0000313" key="1">
    <source>
        <dbReference type="EMBL" id="AEK09402.1"/>
    </source>
</evidence>
<dbReference type="GO" id="GO:0008168">
    <property type="term" value="F:methyltransferase activity"/>
    <property type="evidence" value="ECO:0007669"/>
    <property type="project" value="UniProtKB-KW"/>
</dbReference>
<organism evidence="1 2">
    <name type="scientific">Mycobacterium phage LittleE</name>
    <dbReference type="NCBI Taxonomy" id="2922212"/>
    <lineage>
        <taxon>Viruses</taxon>
        <taxon>Duplodnaviria</taxon>
        <taxon>Heunggongvirae</taxon>
        <taxon>Uroviricota</taxon>
        <taxon>Caudoviricetes</taxon>
        <taxon>Omegavirus</taxon>
        <taxon>Omegavirus littlee</taxon>
    </lineage>
</organism>
<keyword evidence="2" id="KW-1185">Reference proteome</keyword>
<dbReference type="GO" id="GO:0032259">
    <property type="term" value="P:methylation"/>
    <property type="evidence" value="ECO:0007669"/>
    <property type="project" value="UniProtKB-KW"/>
</dbReference>
<dbReference type="Proteomes" id="UP000008414">
    <property type="component" value="Segment"/>
</dbReference>
<proteinExistence type="predicted"/>
<dbReference type="Gene3D" id="3.90.550.10">
    <property type="entry name" value="Spore Coat Polysaccharide Biosynthesis Protein SpsA, Chain A"/>
    <property type="match status" value="1"/>
</dbReference>
<keyword evidence="1" id="KW-0489">Methyltransferase</keyword>
<dbReference type="SUPFAM" id="SSF53335">
    <property type="entry name" value="S-adenosyl-L-methionine-dependent methyltransferases"/>
    <property type="match status" value="1"/>
</dbReference>
<reference evidence="1 2" key="1">
    <citation type="journal article" date="2012" name="J. Virol.">
        <title>Complete Genome Sequences of 138 Mycobacteriophages.</title>
        <authorList>
            <consortium name="the Science Education Alliance Phage Hunters Advancing Genomics and Evolutionary Science Program"/>
            <consortium name="the KwaZulu-Natal Research Institute for Tuberculosis and HIV Mycobacterial Genetics Course Students"/>
            <consortium name="the Phage Hunters Integrating Research and Education Program"/>
            <person name="Hatfull G.F."/>
        </authorList>
    </citation>
    <scope>NUCLEOTIDE SEQUENCE [LARGE SCALE GENOMIC DNA]</scope>
    <source>
        <strain evidence="1">LittleE</strain>
    </source>
</reference>
<dbReference type="InterPro" id="IPR029044">
    <property type="entry name" value="Nucleotide-diphossugar_trans"/>
</dbReference>
<dbReference type="SUPFAM" id="SSF53448">
    <property type="entry name" value="Nucleotide-diphospho-sugar transferases"/>
    <property type="match status" value="1"/>
</dbReference>
<accession>G1D3Q2</accession>
<dbReference type="PANTHER" id="PTHR43179:SF7">
    <property type="entry name" value="RHAMNOSYLTRANSFERASE WBBL"/>
    <property type="match status" value="1"/>
</dbReference>
<sequence length="408" mass="45595">MYQPKWVGGKTVGKGERDAAKRCDAIIAYLSRHGFEDDARVLDLGAYSGYFSHRLADRFGFRVVAADDNPDLHPGRNVQVINRRLTPDEIRALGHFDAVLCLSVLHHQPNWRDYLTALQDVGDHLLIETSHPAEHLPSARAQDQAADIESAVRAIASGIVAYTPGYDHSQRRPLWVVANSDDIVADVVILSRGETVELREMTQATVDTCIAGADPLRVNVTVIEQTDAQYRDATTVFRGDPFNYNRRMNAGARMGTAPWLVFANNDLVFHPGWLGALVGADYPLVSPKEPNDVRQSHITANTVGDVNGTHLSGWCFMMQRALWEHIGGLDECVNFWCSDDVVIQQCARAGVHPMLVTDATVTHKGSVTFNREPDLFDDRTWADMKRYLDKYGKHDLMNSPSYKAWLEK</sequence>
<gene>
    <name evidence="1" type="primary">17</name>
    <name evidence="1" type="ORF">LITTLEE_17</name>
</gene>
<dbReference type="CDD" id="cd02440">
    <property type="entry name" value="AdoMet_MTases"/>
    <property type="match status" value="1"/>
</dbReference>
<protein>
    <submittedName>
        <fullName evidence="1">Methyltransferase</fullName>
    </submittedName>
</protein>
<dbReference type="OrthoDB" id="9013at10239"/>
<dbReference type="Pfam" id="PF13489">
    <property type="entry name" value="Methyltransf_23"/>
    <property type="match status" value="1"/>
</dbReference>
<dbReference type="PANTHER" id="PTHR43179">
    <property type="entry name" value="RHAMNOSYLTRANSFERASE WBBL"/>
    <property type="match status" value="1"/>
</dbReference>